<organism evidence="1 2">
    <name type="scientific">Isoptericola sediminis</name>
    <dbReference type="NCBI Taxonomy" id="2733572"/>
    <lineage>
        <taxon>Bacteria</taxon>
        <taxon>Bacillati</taxon>
        <taxon>Actinomycetota</taxon>
        <taxon>Actinomycetes</taxon>
        <taxon>Micrococcales</taxon>
        <taxon>Promicromonosporaceae</taxon>
        <taxon>Isoptericola</taxon>
    </lineage>
</organism>
<gene>
    <name evidence="1" type="ORF">HLI28_10535</name>
</gene>
<protein>
    <submittedName>
        <fullName evidence="1">Uncharacterized protein</fullName>
    </submittedName>
</protein>
<dbReference type="AlphaFoldDB" id="A0A849K9S2"/>
<keyword evidence="2" id="KW-1185">Reference proteome</keyword>
<reference evidence="1 2" key="1">
    <citation type="submission" date="2020-05" db="EMBL/GenBank/DDBJ databases">
        <title>Genome sequence of Isoptericola sp. JC619 isolated from Chilika lagoon, India.</title>
        <authorList>
            <person name="Kumar D."/>
            <person name="Appam K."/>
            <person name="Gandham S."/>
            <person name="Uppada J."/>
            <person name="Sasikala C."/>
            <person name="Venkata Ramana C."/>
        </authorList>
    </citation>
    <scope>NUCLEOTIDE SEQUENCE [LARGE SCALE GENOMIC DNA]</scope>
    <source>
        <strain evidence="1 2">JC619</strain>
    </source>
</reference>
<evidence type="ECO:0000313" key="1">
    <source>
        <dbReference type="EMBL" id="NNU27977.1"/>
    </source>
</evidence>
<proteinExistence type="predicted"/>
<dbReference type="Proteomes" id="UP000557204">
    <property type="component" value="Unassembled WGS sequence"/>
</dbReference>
<dbReference type="RefSeq" id="WP_171247481.1">
    <property type="nucleotide sequence ID" value="NZ_JABFAJ010000019.1"/>
</dbReference>
<sequence>MDTKTVHVETVEQAHVLQDVKFAADRLRRSLGDLRHDTNRQMELLDQGYQTQGLSHQTLQEVVQYQGALDALIRTATYVGLTSGQIQAVTTTPDFVSIRSEDERSA</sequence>
<evidence type="ECO:0000313" key="2">
    <source>
        <dbReference type="Proteomes" id="UP000557204"/>
    </source>
</evidence>
<accession>A0A849K9S2</accession>
<comment type="caution">
    <text evidence="1">The sequence shown here is derived from an EMBL/GenBank/DDBJ whole genome shotgun (WGS) entry which is preliminary data.</text>
</comment>
<dbReference type="EMBL" id="JABFAJ010000019">
    <property type="protein sequence ID" value="NNU27977.1"/>
    <property type="molecule type" value="Genomic_DNA"/>
</dbReference>
<name>A0A849K9S2_9MICO</name>